<dbReference type="OrthoDB" id="2854767at2"/>
<dbReference type="RefSeq" id="WP_106008834.1">
    <property type="nucleotide sequence ID" value="NZ_PVXP01000013.1"/>
</dbReference>
<protein>
    <submittedName>
        <fullName evidence="9">Putative accessory protein regulator protein</fullName>
    </submittedName>
</protein>
<evidence type="ECO:0000256" key="7">
    <source>
        <dbReference type="ARBA" id="ARBA00023136"/>
    </source>
</evidence>
<accession>A0A2T0BPC4</accession>
<dbReference type="InterPro" id="IPR006741">
    <property type="entry name" value="AgrB"/>
</dbReference>
<feature type="transmembrane region" description="Helical" evidence="8">
    <location>
        <begin position="110"/>
        <end position="132"/>
    </location>
</feature>
<dbReference type="EMBL" id="PVXP01000013">
    <property type="protein sequence ID" value="PRR85713.1"/>
    <property type="molecule type" value="Genomic_DNA"/>
</dbReference>
<name>A0A2T0BPC4_9CLOT</name>
<keyword evidence="1" id="KW-1003">Cell membrane</keyword>
<evidence type="ECO:0000256" key="6">
    <source>
        <dbReference type="ARBA" id="ARBA00022989"/>
    </source>
</evidence>
<keyword evidence="6 8" id="KW-1133">Transmembrane helix</keyword>
<dbReference type="GO" id="GO:0016020">
    <property type="term" value="C:membrane"/>
    <property type="evidence" value="ECO:0007669"/>
    <property type="project" value="InterPro"/>
</dbReference>
<sequence length="218" mass="23964">MYLTEKLASSLGKRASSILNVNSEKEQIIVYGAINLLQTIFSILWIVIAGAVLGVLYEALVFSTSGSILRKYSGGVHASSPSRCIIFGTIVSTVIGLLVDKFLYGLSLLSVITLSVFCMVISFITVFIKAPVDSPQKPITKTAMKKMFKRNSIITLVVFSIIIVILYLFYNTSSKLYYLEVAECIVLGCLWQSMTLTKMGTAAFKKADSILKNIMERG</sequence>
<dbReference type="Pfam" id="PF04647">
    <property type="entry name" value="AgrB"/>
    <property type="match status" value="1"/>
</dbReference>
<evidence type="ECO:0000256" key="8">
    <source>
        <dbReference type="SAM" id="Phobius"/>
    </source>
</evidence>
<feature type="transmembrane region" description="Helical" evidence="8">
    <location>
        <begin position="40"/>
        <end position="63"/>
    </location>
</feature>
<dbReference type="GO" id="GO:0008233">
    <property type="term" value="F:peptidase activity"/>
    <property type="evidence" value="ECO:0007669"/>
    <property type="project" value="UniProtKB-KW"/>
</dbReference>
<keyword evidence="5" id="KW-0378">Hydrolase</keyword>
<evidence type="ECO:0000256" key="4">
    <source>
        <dbReference type="ARBA" id="ARBA00022692"/>
    </source>
</evidence>
<keyword evidence="3" id="KW-0645">Protease</keyword>
<comment type="caution">
    <text evidence="9">The sequence shown here is derived from an EMBL/GenBank/DDBJ whole genome shotgun (WGS) entry which is preliminary data.</text>
</comment>
<proteinExistence type="predicted"/>
<dbReference type="Proteomes" id="UP000237798">
    <property type="component" value="Unassembled WGS sequence"/>
</dbReference>
<reference evidence="9 10" key="1">
    <citation type="submission" date="2018-03" db="EMBL/GenBank/DDBJ databases">
        <title>Genome sequence of Clostridium luticellarii DSM 29923.</title>
        <authorList>
            <person name="Poehlein A."/>
            <person name="Daniel R."/>
        </authorList>
    </citation>
    <scope>NUCLEOTIDE SEQUENCE [LARGE SCALE GENOMIC DNA]</scope>
    <source>
        <strain evidence="9 10">DSM 29923</strain>
    </source>
</reference>
<keyword evidence="4 8" id="KW-0812">Transmembrane</keyword>
<evidence type="ECO:0000256" key="5">
    <source>
        <dbReference type="ARBA" id="ARBA00022801"/>
    </source>
</evidence>
<evidence type="ECO:0000313" key="9">
    <source>
        <dbReference type="EMBL" id="PRR85713.1"/>
    </source>
</evidence>
<keyword evidence="2" id="KW-0673">Quorum sensing</keyword>
<feature type="transmembrane region" description="Helical" evidence="8">
    <location>
        <begin position="153"/>
        <end position="170"/>
    </location>
</feature>
<keyword evidence="7 8" id="KW-0472">Membrane</keyword>
<dbReference type="GO" id="GO:0009372">
    <property type="term" value="P:quorum sensing"/>
    <property type="evidence" value="ECO:0007669"/>
    <property type="project" value="UniProtKB-KW"/>
</dbReference>
<evidence type="ECO:0000256" key="1">
    <source>
        <dbReference type="ARBA" id="ARBA00022475"/>
    </source>
</evidence>
<dbReference type="AlphaFoldDB" id="A0A2T0BPC4"/>
<gene>
    <name evidence="9" type="ORF">CLLU_13390</name>
</gene>
<evidence type="ECO:0000256" key="3">
    <source>
        <dbReference type="ARBA" id="ARBA00022670"/>
    </source>
</evidence>
<evidence type="ECO:0000256" key="2">
    <source>
        <dbReference type="ARBA" id="ARBA00022654"/>
    </source>
</evidence>
<dbReference type="SMART" id="SM00793">
    <property type="entry name" value="AgrB"/>
    <property type="match status" value="1"/>
</dbReference>
<keyword evidence="10" id="KW-1185">Reference proteome</keyword>
<organism evidence="9 10">
    <name type="scientific">Clostridium luticellarii</name>
    <dbReference type="NCBI Taxonomy" id="1691940"/>
    <lineage>
        <taxon>Bacteria</taxon>
        <taxon>Bacillati</taxon>
        <taxon>Bacillota</taxon>
        <taxon>Clostridia</taxon>
        <taxon>Eubacteriales</taxon>
        <taxon>Clostridiaceae</taxon>
        <taxon>Clostridium</taxon>
    </lineage>
</organism>
<dbReference type="GO" id="GO:0006508">
    <property type="term" value="P:proteolysis"/>
    <property type="evidence" value="ECO:0007669"/>
    <property type="project" value="UniProtKB-KW"/>
</dbReference>
<feature type="transmembrane region" description="Helical" evidence="8">
    <location>
        <begin position="84"/>
        <end position="104"/>
    </location>
</feature>
<evidence type="ECO:0000313" key="10">
    <source>
        <dbReference type="Proteomes" id="UP000237798"/>
    </source>
</evidence>